<dbReference type="InterPro" id="IPR001584">
    <property type="entry name" value="Integrase_cat-core"/>
</dbReference>
<evidence type="ECO:0000313" key="3">
    <source>
        <dbReference type="EMBL" id="QXB19626.1"/>
    </source>
</evidence>
<dbReference type="Gene3D" id="3.30.420.10">
    <property type="entry name" value="Ribonuclease H-like superfamily/Ribonuclease H"/>
    <property type="match status" value="1"/>
</dbReference>
<gene>
    <name evidence="3" type="ORF">I6L55_02620</name>
    <name evidence="4" type="ORF">I6L55_03255</name>
    <name evidence="5" type="ORF">I6L55_06260</name>
    <name evidence="6" type="ORF">I6L55_06465</name>
    <name evidence="7" type="ORF">I6L55_07935</name>
</gene>
<dbReference type="PANTHER" id="PTHR46889">
    <property type="entry name" value="TRANSPOSASE INSF FOR INSERTION SEQUENCE IS3B-RELATED"/>
    <property type="match status" value="1"/>
</dbReference>
<evidence type="ECO:0000259" key="2">
    <source>
        <dbReference type="PROSITE" id="PS50994"/>
    </source>
</evidence>
<dbReference type="InterPro" id="IPR025948">
    <property type="entry name" value="HTH-like_dom"/>
</dbReference>
<dbReference type="EMBL" id="CP077302">
    <property type="protein sequence ID" value="QXB19634.1"/>
    <property type="molecule type" value="Genomic_DNA"/>
</dbReference>
<keyword evidence="8" id="KW-1185">Reference proteome</keyword>
<dbReference type="EMBL" id="CP077302">
    <property type="protein sequence ID" value="QXB19678.1"/>
    <property type="molecule type" value="Genomic_DNA"/>
</dbReference>
<accession>A0ABX8L0W6</accession>
<reference evidence="5 8" key="1">
    <citation type="submission" date="2021-06" db="EMBL/GenBank/DDBJ databases">
        <title>FDA dAtabase for Regulatory Grade micrObial Sequences (FDA-ARGOS): Supporting development and validation of Infectious Disease Dx tests.</title>
        <authorList>
            <person name="Sproer C."/>
            <person name="Gronow S."/>
            <person name="Severitt S."/>
            <person name="Schroder I."/>
            <person name="Tallon L."/>
            <person name="Sadzewicz L."/>
            <person name="Zhao X."/>
            <person name="Boylan J."/>
            <person name="Ott S."/>
            <person name="Bowen H."/>
            <person name="Vavikolanu K."/>
            <person name="Mehta A."/>
            <person name="Aluvathingal J."/>
            <person name="Nadendla S."/>
            <person name="Lowell S."/>
            <person name="Myers T."/>
            <person name="Yan Y."/>
        </authorList>
    </citation>
    <scope>NUCLEOTIDE SEQUENCE [LARGE SCALE GENOMIC DNA]</scope>
    <source>
        <strain evidence="5 8">FDAARGOS 1425</strain>
    </source>
</reference>
<dbReference type="InterPro" id="IPR012337">
    <property type="entry name" value="RNaseH-like_sf"/>
</dbReference>
<dbReference type="PROSITE" id="PS50994">
    <property type="entry name" value="INTEGRASE"/>
    <property type="match status" value="1"/>
</dbReference>
<dbReference type="NCBIfam" id="NF033516">
    <property type="entry name" value="transpos_IS3"/>
    <property type="match status" value="1"/>
</dbReference>
<feature type="domain" description="Integrase catalytic" evidence="2">
    <location>
        <begin position="128"/>
        <end position="291"/>
    </location>
</feature>
<organism evidence="5 8">
    <name type="scientific">Corynebacterium coyleae</name>
    <dbReference type="NCBI Taxonomy" id="53374"/>
    <lineage>
        <taxon>Bacteria</taxon>
        <taxon>Bacillati</taxon>
        <taxon>Actinomycetota</taxon>
        <taxon>Actinomycetes</taxon>
        <taxon>Mycobacteriales</taxon>
        <taxon>Corynebacteriaceae</taxon>
        <taxon>Corynebacterium</taxon>
    </lineage>
</organism>
<evidence type="ECO:0000313" key="7">
    <source>
        <dbReference type="EMBL" id="QXB19715.1"/>
    </source>
</evidence>
<dbReference type="Pfam" id="PF13276">
    <property type="entry name" value="HTH_21"/>
    <property type="match status" value="1"/>
</dbReference>
<evidence type="ECO:0000313" key="5">
    <source>
        <dbReference type="EMBL" id="QXB19678.1"/>
    </source>
</evidence>
<dbReference type="Pfam" id="PF00665">
    <property type="entry name" value="rve"/>
    <property type="match status" value="1"/>
</dbReference>
<evidence type="ECO:0000256" key="1">
    <source>
        <dbReference type="ARBA" id="ARBA00002286"/>
    </source>
</evidence>
<evidence type="ECO:0000313" key="6">
    <source>
        <dbReference type="EMBL" id="QXB19682.1"/>
    </source>
</evidence>
<dbReference type="PANTHER" id="PTHR46889:SF4">
    <property type="entry name" value="TRANSPOSASE INSO FOR INSERTION SEQUENCE ELEMENT IS911B-RELATED"/>
    <property type="match status" value="1"/>
</dbReference>
<protein>
    <submittedName>
        <fullName evidence="5">IS3 family transposase</fullName>
    </submittedName>
</protein>
<dbReference type="EMBL" id="CP077302">
    <property type="protein sequence ID" value="QXB19626.1"/>
    <property type="molecule type" value="Genomic_DNA"/>
</dbReference>
<dbReference type="InterPro" id="IPR036397">
    <property type="entry name" value="RNaseH_sf"/>
</dbReference>
<dbReference type="EMBL" id="CP077302">
    <property type="protein sequence ID" value="QXB19715.1"/>
    <property type="molecule type" value="Genomic_DNA"/>
</dbReference>
<evidence type="ECO:0000313" key="4">
    <source>
        <dbReference type="EMBL" id="QXB19634.1"/>
    </source>
</evidence>
<dbReference type="SUPFAM" id="SSF53098">
    <property type="entry name" value="Ribonuclease H-like"/>
    <property type="match status" value="1"/>
</dbReference>
<proteinExistence type="predicted"/>
<evidence type="ECO:0000313" key="8">
    <source>
        <dbReference type="Proteomes" id="UP000683520"/>
    </source>
</evidence>
<dbReference type="InterPro" id="IPR048020">
    <property type="entry name" value="Transpos_IS3"/>
</dbReference>
<dbReference type="InterPro" id="IPR050900">
    <property type="entry name" value="Transposase_IS3/IS150/IS904"/>
</dbReference>
<name>A0ABX8L0W6_9CORY</name>
<sequence>MAHFHEEGNPCPRYPVSMMCRVLEVSSSGYYAWRKRRDTPPAGGTPRAKRAAITDLVIEIFNEHNGFAGARTIYRQLQAQNVATTLYAVRKIMADNTLHTKYRRAFKRTTIQDPQASARADLLRRRFYPAMPTTYLCGDITYLRTAQGWMYLAVVIDLSTRMVVGWQIADRMSAQLVVDALTMAHAAGFVAGNAVFHSDRGSQYTSKQFAQTAKKLDVRLSTGAVGVCWDNAVAESMFSTLKLHLLYEKKQFASKFDARYEVGHWIEAYYNRRRIHSTTGLIPAEAMRQFKTRCADTHAAAA</sequence>
<dbReference type="EMBL" id="CP077302">
    <property type="protein sequence ID" value="QXB19682.1"/>
    <property type="molecule type" value="Genomic_DNA"/>
</dbReference>
<comment type="function">
    <text evidence="1">Involved in the transposition of the insertion sequence.</text>
</comment>
<dbReference type="Proteomes" id="UP000683520">
    <property type="component" value="Chromosome"/>
</dbReference>